<proteinExistence type="predicted"/>
<dbReference type="Proteomes" id="UP000002508">
    <property type="component" value="Chromosome"/>
</dbReference>
<gene>
    <name evidence="1" type="ordered locus">Cagg_3533</name>
</gene>
<dbReference type="HOGENOM" id="CLU_2141419_0_0_0"/>
<dbReference type="EMBL" id="CP001337">
    <property type="protein sequence ID" value="ACL26371.1"/>
    <property type="molecule type" value="Genomic_DNA"/>
</dbReference>
<evidence type="ECO:0000313" key="1">
    <source>
        <dbReference type="EMBL" id="ACL26371.1"/>
    </source>
</evidence>
<dbReference type="KEGG" id="cag:Cagg_3533"/>
<dbReference type="STRING" id="326427.Cagg_3533"/>
<organism evidence="1 2">
    <name type="scientific">Chloroflexus aggregans (strain MD-66 / DSM 9485)</name>
    <dbReference type="NCBI Taxonomy" id="326427"/>
    <lineage>
        <taxon>Bacteria</taxon>
        <taxon>Bacillati</taxon>
        <taxon>Chloroflexota</taxon>
        <taxon>Chloroflexia</taxon>
        <taxon>Chloroflexales</taxon>
        <taxon>Chloroflexineae</taxon>
        <taxon>Chloroflexaceae</taxon>
        <taxon>Chloroflexus</taxon>
    </lineage>
</organism>
<protein>
    <submittedName>
        <fullName evidence="1">Uncharacterized protein</fullName>
    </submittedName>
</protein>
<evidence type="ECO:0000313" key="2">
    <source>
        <dbReference type="Proteomes" id="UP000002508"/>
    </source>
</evidence>
<accession>B8G9L8</accession>
<keyword evidence="2" id="KW-1185">Reference proteome</keyword>
<reference evidence="1" key="1">
    <citation type="submission" date="2008-12" db="EMBL/GenBank/DDBJ databases">
        <title>Complete sequence of Chloroflexus aggregans DSM 9485.</title>
        <authorList>
            <consortium name="US DOE Joint Genome Institute"/>
            <person name="Lucas S."/>
            <person name="Copeland A."/>
            <person name="Lapidus A."/>
            <person name="Glavina del Rio T."/>
            <person name="Dalin E."/>
            <person name="Tice H."/>
            <person name="Pitluck S."/>
            <person name="Foster B."/>
            <person name="Larimer F."/>
            <person name="Land M."/>
            <person name="Hauser L."/>
            <person name="Kyrpides N."/>
            <person name="Mikhailova N."/>
            <person name="Bryant D."/>
            <person name="Richardson P."/>
        </authorList>
    </citation>
    <scope>NUCLEOTIDE SEQUENCE</scope>
    <source>
        <strain evidence="1">DSM 9485</strain>
    </source>
</reference>
<name>B8G9L8_CHLAD</name>
<sequence length="112" mass="12751">MRGLSLPQRSLRVLRSQRHMINCYVFCVSLRLFPIPLHRRVRTGVGASGFTKSAAWADGPHSRLLSPVRWERRLGSEGEPAPPKAINTHSCSWVLSVREGKEYHRSGRRGYN</sequence>
<dbReference type="AlphaFoldDB" id="B8G9L8"/>